<dbReference type="Gene3D" id="3.40.50.12390">
    <property type="match status" value="1"/>
</dbReference>
<evidence type="ECO:0000259" key="4">
    <source>
        <dbReference type="Pfam" id="PF03159"/>
    </source>
</evidence>
<sequence>MGIPSYYKKLKDSVKGLVFKEKNTKTQGLYFDFNCLVYHVLHTDAVRPYPGHEGRLQWENHLIEEVVKYVLKIVGLIQPTQEVFIAVDGVVPFAKMKQQRLRRFKSSMSAAEDKWDRNAITPGTYFMERLGARLNKLGEDRSKNGLKWTVQDASSPGEGEQKIMAYLRAKPAEALQDIVIYGLDADLIVLSLLLRQELTASANIALFRENIERGEMVRDGLGNETYVFLNINLLEAHMVNQLGGGYDNRITILNYTMAMSFLGNDFLPHGLSQKMSEEGHQVLIEILSAMFQEQKTLINNNLTWNKDGILYFFNAFGSTEPDDIFRNLKKKLLARPPVEPDENPDFYPAEKVEYVVFDDFTRETKFLKKGWSKTYYEHWLGGHEGPTAGAAAVHYYEGLQWILNYYLGRPVSNTWYYPYSLPPLWRDLILYMDGLHFENAAGWKQAAEEPIKAQEQLAMVLPYGSWWLIRDKELKTLPYKAPQYWPLSHTVFSVGKKWMWECEAQIPLLTIKTLRMLLKC</sequence>
<evidence type="ECO:0008006" key="7">
    <source>
        <dbReference type="Google" id="ProtNLM"/>
    </source>
</evidence>
<evidence type="ECO:0000256" key="2">
    <source>
        <dbReference type="ARBA" id="ARBA00022801"/>
    </source>
</evidence>
<dbReference type="EMBL" id="MN740152">
    <property type="protein sequence ID" value="QHT89748.1"/>
    <property type="molecule type" value="Genomic_DNA"/>
</dbReference>
<evidence type="ECO:0000313" key="6">
    <source>
        <dbReference type="EMBL" id="QHT89748.1"/>
    </source>
</evidence>
<dbReference type="GO" id="GO:0003723">
    <property type="term" value="F:RNA binding"/>
    <property type="evidence" value="ECO:0007669"/>
    <property type="project" value="TreeGrafter"/>
</dbReference>
<keyword evidence="2" id="KW-0378">Hydrolase</keyword>
<dbReference type="PANTHER" id="PTHR12341">
    <property type="entry name" value="5'-&gt;3' EXORIBONUCLEASE"/>
    <property type="match status" value="1"/>
</dbReference>
<dbReference type="Pfam" id="PF17846">
    <property type="entry name" value="XRN_M"/>
    <property type="match status" value="1"/>
</dbReference>
<evidence type="ECO:0000256" key="3">
    <source>
        <dbReference type="ARBA" id="ARBA00022839"/>
    </source>
</evidence>
<dbReference type="InterPro" id="IPR041412">
    <property type="entry name" value="Xrn1_helical"/>
</dbReference>
<keyword evidence="3" id="KW-0269">Exonuclease</keyword>
<dbReference type="InterPro" id="IPR004859">
    <property type="entry name" value="Xrn1_N"/>
</dbReference>
<dbReference type="Pfam" id="PF03159">
    <property type="entry name" value="XRN_N"/>
    <property type="match status" value="1"/>
</dbReference>
<feature type="domain" description="Xrn1 N-terminal" evidence="4">
    <location>
        <begin position="1"/>
        <end position="196"/>
    </location>
</feature>
<dbReference type="InterPro" id="IPR027073">
    <property type="entry name" value="5_3_exoribonuclease"/>
</dbReference>
<organism evidence="6">
    <name type="scientific">viral metagenome</name>
    <dbReference type="NCBI Taxonomy" id="1070528"/>
    <lineage>
        <taxon>unclassified sequences</taxon>
        <taxon>metagenomes</taxon>
        <taxon>organismal metagenomes</taxon>
    </lineage>
</organism>
<dbReference type="GO" id="GO:0005634">
    <property type="term" value="C:nucleus"/>
    <property type="evidence" value="ECO:0007669"/>
    <property type="project" value="TreeGrafter"/>
</dbReference>
<feature type="domain" description="Xrn1 helical" evidence="5">
    <location>
        <begin position="358"/>
        <end position="469"/>
    </location>
</feature>
<reference evidence="6" key="1">
    <citation type="journal article" date="2020" name="Nature">
        <title>Giant virus diversity and host interactions through global metagenomics.</title>
        <authorList>
            <person name="Schulz F."/>
            <person name="Roux S."/>
            <person name="Paez-Espino D."/>
            <person name="Jungbluth S."/>
            <person name="Walsh D.A."/>
            <person name="Denef V.J."/>
            <person name="McMahon K.D."/>
            <person name="Konstantinidis K.T."/>
            <person name="Eloe-Fadrosh E.A."/>
            <person name="Kyrpides N.C."/>
            <person name="Woyke T."/>
        </authorList>
    </citation>
    <scope>NUCLEOTIDE SEQUENCE</scope>
    <source>
        <strain evidence="6">GVMAG-M-3300023184-62</strain>
    </source>
</reference>
<proteinExistence type="predicted"/>
<evidence type="ECO:0000259" key="5">
    <source>
        <dbReference type="Pfam" id="PF17846"/>
    </source>
</evidence>
<keyword evidence="1" id="KW-0540">Nuclease</keyword>
<dbReference type="GO" id="GO:0004534">
    <property type="term" value="F:5'-3' RNA exonuclease activity"/>
    <property type="evidence" value="ECO:0007669"/>
    <property type="project" value="TreeGrafter"/>
</dbReference>
<name>A0A6C0I9N7_9ZZZZ</name>
<dbReference type="GO" id="GO:0000956">
    <property type="term" value="P:nuclear-transcribed mRNA catabolic process"/>
    <property type="evidence" value="ECO:0007669"/>
    <property type="project" value="TreeGrafter"/>
</dbReference>
<evidence type="ECO:0000256" key="1">
    <source>
        <dbReference type="ARBA" id="ARBA00022722"/>
    </source>
</evidence>
<accession>A0A6C0I9N7</accession>
<dbReference type="AlphaFoldDB" id="A0A6C0I9N7"/>
<protein>
    <recommendedName>
        <fullName evidence="7">Xrn1 N-terminal domain-containing protein</fullName>
    </recommendedName>
</protein>